<gene>
    <name evidence="1" type="ORF">C1850_10160</name>
</gene>
<comment type="caution">
    <text evidence="1">The sequence shown here is derived from an EMBL/GenBank/DDBJ whole genome shotgun (WGS) entry which is preliminary data.</text>
</comment>
<evidence type="ECO:0000313" key="2">
    <source>
        <dbReference type="Proteomes" id="UP000253805"/>
    </source>
</evidence>
<proteinExistence type="predicted"/>
<protein>
    <submittedName>
        <fullName evidence="1">Uncharacterized protein</fullName>
    </submittedName>
</protein>
<organism evidence="1 2">
    <name type="scientific">Adlercreutzia equolifaciens subsp. celatus</name>
    <dbReference type="NCBI Taxonomy" id="394340"/>
    <lineage>
        <taxon>Bacteria</taxon>
        <taxon>Bacillati</taxon>
        <taxon>Actinomycetota</taxon>
        <taxon>Coriobacteriia</taxon>
        <taxon>Eggerthellales</taxon>
        <taxon>Eggerthellaceae</taxon>
        <taxon>Adlercreutzia</taxon>
    </lineage>
</organism>
<reference evidence="1 2" key="1">
    <citation type="journal article" date="2018" name="Elife">
        <title>Discovery and characterization of a prevalent human gut bacterial enzyme sufficient for the inactivation of a family of plant toxins.</title>
        <authorList>
            <person name="Koppel N."/>
            <person name="Bisanz J.E."/>
            <person name="Pandelia M.E."/>
            <person name="Turnbaugh P.J."/>
            <person name="Balskus E.P."/>
        </authorList>
    </citation>
    <scope>NUCLEOTIDE SEQUENCE [LARGE SCALE GENOMIC DNA]</scope>
    <source>
        <strain evidence="1 2">OB21 GAM 11</strain>
    </source>
</reference>
<dbReference type="AlphaFoldDB" id="A0A369NY76"/>
<name>A0A369NY76_9ACTN</name>
<dbReference type="Proteomes" id="UP000253805">
    <property type="component" value="Unassembled WGS sequence"/>
</dbReference>
<sequence>MQNFDSEVSRLIAEHRGIDAMDALRLFLASETRSMLLDDDLKMWHFSPLAIFDMWENEQAMGDPRNSLYLRGDEIA</sequence>
<accession>A0A369NY76</accession>
<dbReference type="EMBL" id="PPUT01000031">
    <property type="protein sequence ID" value="RDC42292.1"/>
    <property type="molecule type" value="Genomic_DNA"/>
</dbReference>
<evidence type="ECO:0000313" key="1">
    <source>
        <dbReference type="EMBL" id="RDC42292.1"/>
    </source>
</evidence>